<dbReference type="Pfam" id="PF01885">
    <property type="entry name" value="PTS_2-RNA"/>
    <property type="match status" value="1"/>
</dbReference>
<dbReference type="Proteomes" id="UP000007797">
    <property type="component" value="Unassembled WGS sequence"/>
</dbReference>
<keyword evidence="5" id="KW-0520">NAD</keyword>
<protein>
    <recommendedName>
        <fullName evidence="3">2'-phosphotransferase</fullName>
        <ecNumber evidence="3">2.7.1.160</ecNumber>
    </recommendedName>
</protein>
<comment type="similarity">
    <text evidence="2">Belongs to the KptA/TPT1 family.</text>
</comment>
<dbReference type="GO" id="GO:0006388">
    <property type="term" value="P:tRNA splicing, via endonucleolytic cleavage and ligation"/>
    <property type="evidence" value="ECO:0007669"/>
    <property type="project" value="TreeGrafter"/>
</dbReference>
<dbReference type="OrthoDB" id="419694at2759"/>
<evidence type="ECO:0000256" key="1">
    <source>
        <dbReference type="ARBA" id="ARBA00003343"/>
    </source>
</evidence>
<gene>
    <name evidence="7" type="ORF">DFA_09720</name>
</gene>
<dbReference type="STRING" id="1054147.F4Q8E8"/>
<evidence type="ECO:0000256" key="2">
    <source>
        <dbReference type="ARBA" id="ARBA00009836"/>
    </source>
</evidence>
<organism evidence="7 8">
    <name type="scientific">Cavenderia fasciculata</name>
    <name type="common">Slime mold</name>
    <name type="synonym">Dictyostelium fasciculatum</name>
    <dbReference type="NCBI Taxonomy" id="261658"/>
    <lineage>
        <taxon>Eukaryota</taxon>
        <taxon>Amoebozoa</taxon>
        <taxon>Evosea</taxon>
        <taxon>Eumycetozoa</taxon>
        <taxon>Dictyostelia</taxon>
        <taxon>Acytosteliales</taxon>
        <taxon>Cavenderiaceae</taxon>
        <taxon>Cavenderia</taxon>
    </lineage>
</organism>
<dbReference type="EMBL" id="GL883025">
    <property type="protein sequence ID" value="EGG16048.1"/>
    <property type="molecule type" value="Genomic_DNA"/>
</dbReference>
<dbReference type="EC" id="2.7.1.160" evidence="3"/>
<comment type="catalytic activity">
    <reaction evidence="6">
        <text>2'-phospho-[ligated tRNA] + NAD(+) = mature tRNA + ADP-alpha-D-ribose 1'',2''-cyclic phosphate + nicotinamide</text>
        <dbReference type="Rhea" id="RHEA:23324"/>
        <dbReference type="Rhea" id="RHEA-COMP:11106"/>
        <dbReference type="Rhea" id="RHEA-COMP:11107"/>
        <dbReference type="ChEBI" id="CHEBI:17154"/>
        <dbReference type="ChEBI" id="CHEBI:57540"/>
        <dbReference type="ChEBI" id="CHEBI:76596"/>
        <dbReference type="ChEBI" id="CHEBI:82883"/>
        <dbReference type="ChEBI" id="CHEBI:85027"/>
        <dbReference type="EC" id="2.7.1.160"/>
    </reaction>
</comment>
<name>F4Q8E8_CACFS</name>
<dbReference type="AlphaFoldDB" id="F4Q8E8"/>
<dbReference type="OMA" id="RHGASQM"/>
<dbReference type="InterPro" id="IPR002745">
    <property type="entry name" value="Ptrans_KptA/Tpt1"/>
</dbReference>
<evidence type="ECO:0000313" key="7">
    <source>
        <dbReference type="EMBL" id="EGG16048.1"/>
    </source>
</evidence>
<proteinExistence type="inferred from homology"/>
<dbReference type="RefSeq" id="XP_004352373.1">
    <property type="nucleotide sequence ID" value="XM_004352321.1"/>
</dbReference>
<evidence type="ECO:0000256" key="3">
    <source>
        <dbReference type="ARBA" id="ARBA00012007"/>
    </source>
</evidence>
<dbReference type="PANTHER" id="PTHR12684:SF2">
    <property type="entry name" value="TRNA 2'-PHOSPHOTRANSFERASE 1"/>
    <property type="match status" value="1"/>
</dbReference>
<evidence type="ECO:0000256" key="5">
    <source>
        <dbReference type="ARBA" id="ARBA00023027"/>
    </source>
</evidence>
<sequence>MSTTMNNSRVIQISKAMSYILRHGCAKERIEISADGYVKVNDLLKNKNFKNITFQDIQHVVDTNDKKRFELKQQDNEYYIRASQGHTIKTVTENDSLFTKITDINQVPGVIHGTYRKHLVSIKEKGLNKMDRNHIHFATGDHGDVVSGMRGNCEIVIYIDLEKALNDGIEFLLSKNGVVLCAGIQTEHGNHYLPPKYFTHITDRAGNIIR</sequence>
<evidence type="ECO:0000256" key="6">
    <source>
        <dbReference type="ARBA" id="ARBA00047949"/>
    </source>
</evidence>
<dbReference type="KEGG" id="dfa:DFA_09720"/>
<dbReference type="SUPFAM" id="SSF56399">
    <property type="entry name" value="ADP-ribosylation"/>
    <property type="match status" value="1"/>
</dbReference>
<accession>F4Q8E8</accession>
<dbReference type="InterPro" id="IPR042080">
    <property type="entry name" value="RNA_2'-PTrans_N"/>
</dbReference>
<dbReference type="PANTHER" id="PTHR12684">
    <property type="entry name" value="PUTATIVE PHOSPHOTRANSFERASE"/>
    <property type="match status" value="1"/>
</dbReference>
<evidence type="ECO:0000313" key="8">
    <source>
        <dbReference type="Proteomes" id="UP000007797"/>
    </source>
</evidence>
<dbReference type="InterPro" id="IPR042081">
    <property type="entry name" value="RNA_2'-PTrans_C"/>
</dbReference>
<keyword evidence="4" id="KW-0808">Transferase</keyword>
<reference evidence="8" key="1">
    <citation type="journal article" date="2011" name="Genome Res.">
        <title>Phylogeny-wide analysis of social amoeba genomes highlights ancient origins for complex intercellular communication.</title>
        <authorList>
            <person name="Heidel A.J."/>
            <person name="Lawal H.M."/>
            <person name="Felder M."/>
            <person name="Schilde C."/>
            <person name="Helps N.R."/>
            <person name="Tunggal B."/>
            <person name="Rivero F."/>
            <person name="John U."/>
            <person name="Schleicher M."/>
            <person name="Eichinger L."/>
            <person name="Platzer M."/>
            <person name="Noegel A.A."/>
            <person name="Schaap P."/>
            <person name="Gloeckner G."/>
        </authorList>
    </citation>
    <scope>NUCLEOTIDE SEQUENCE [LARGE SCALE GENOMIC DNA]</scope>
    <source>
        <strain evidence="8">SH3</strain>
    </source>
</reference>
<comment type="function">
    <text evidence="1">Catalyzes the last step of tRNA splicing, the transfer of the splice junction 2'-phosphate from ligated tRNA to NAD to produce ADP-ribose 1''-2'' cyclic phosphate.</text>
</comment>
<dbReference type="Gene3D" id="1.10.10.970">
    <property type="entry name" value="RNA 2'-phosphotransferase, Tpt1/KptA family, N-terminal domain"/>
    <property type="match status" value="1"/>
</dbReference>
<dbReference type="GO" id="GO:0000215">
    <property type="term" value="F:tRNA 2'-phosphotransferase activity"/>
    <property type="evidence" value="ECO:0007669"/>
    <property type="project" value="UniProtKB-EC"/>
</dbReference>
<dbReference type="Gene3D" id="3.20.170.30">
    <property type="match status" value="1"/>
</dbReference>
<evidence type="ECO:0000256" key="4">
    <source>
        <dbReference type="ARBA" id="ARBA00022679"/>
    </source>
</evidence>
<dbReference type="GeneID" id="14868006"/>
<keyword evidence="8" id="KW-1185">Reference proteome</keyword>